<feature type="transmembrane region" description="Helical" evidence="6">
    <location>
        <begin position="34"/>
        <end position="57"/>
    </location>
</feature>
<dbReference type="InterPro" id="IPR044644">
    <property type="entry name" value="DinF-like"/>
</dbReference>
<dbReference type="AlphaFoldDB" id="A0A7S0WHJ0"/>
<dbReference type="GO" id="GO:0015297">
    <property type="term" value="F:antiporter activity"/>
    <property type="evidence" value="ECO:0007669"/>
    <property type="project" value="InterPro"/>
</dbReference>
<dbReference type="GO" id="GO:0016020">
    <property type="term" value="C:membrane"/>
    <property type="evidence" value="ECO:0007669"/>
    <property type="project" value="UniProtKB-SubCell"/>
</dbReference>
<feature type="transmembrane region" description="Helical" evidence="6">
    <location>
        <begin position="110"/>
        <end position="129"/>
    </location>
</feature>
<feature type="transmembrane region" description="Helical" evidence="6">
    <location>
        <begin position="212"/>
        <end position="231"/>
    </location>
</feature>
<evidence type="ECO:0000256" key="2">
    <source>
        <dbReference type="ARBA" id="ARBA00010199"/>
    </source>
</evidence>
<comment type="similarity">
    <text evidence="2 6">Belongs to the multi antimicrobial extrusion (MATE) (TC 2.A.66.1) family.</text>
</comment>
<evidence type="ECO:0000256" key="5">
    <source>
        <dbReference type="ARBA" id="ARBA00023136"/>
    </source>
</evidence>
<reference evidence="7" key="1">
    <citation type="submission" date="2021-01" db="EMBL/GenBank/DDBJ databases">
        <authorList>
            <person name="Corre E."/>
            <person name="Pelletier E."/>
            <person name="Niang G."/>
            <person name="Scheremetjew M."/>
            <person name="Finn R."/>
            <person name="Kale V."/>
            <person name="Holt S."/>
            <person name="Cochrane G."/>
            <person name="Meng A."/>
            <person name="Brown T."/>
            <person name="Cohen L."/>
        </authorList>
    </citation>
    <scope>NUCLEOTIDE SEQUENCE</scope>
    <source>
        <strain evidence="7">Clade-D-RCC1621</strain>
    </source>
</reference>
<keyword evidence="3 6" id="KW-0812">Transmembrane</keyword>
<dbReference type="PANTHER" id="PTHR42893">
    <property type="entry name" value="PROTEIN DETOXIFICATION 44, CHLOROPLASTIC-RELATED"/>
    <property type="match status" value="1"/>
</dbReference>
<sequence length="499" mass="53464">MGSTTEEDAREEGAESAAGDASTKDLLRFTLPTMLIWLAEPLLSLVDTSVVGLASTLELAAIAPGSVYAGYPAYLIAAGLAMATTTMIAQDRLLAAKGGADDEDERTVSMSLVTGIVMALVMSTFLIAAHRPLLAMYIGAANIGVLPHASAYSVIRLLSLPIGIAIAVAESAFLASKDPWTPLKAVVLTTTVNLVLDIWFVTGLGWGIRGAAWATTISQVCTAILLIRALIKRGPEIDKVRTMLKENAQRASTSNFNFPTEMRSLRNVGAPALRLPIRMPDMRFLQRVRSIAAPVMCVLFIKCVFVGWIVRTATYISPEASAANGVLFTVYFFFAVIGDGVSQASQTFLPPTLGDFDKASKLAFRILYVAVGIGIFNALVSGFVPINFPYLFTTSPAVVELMFKATPYMCAALLAHTSSMASEGCLLACRDGAFMVSSYIPNSILSIVTLNFLLAQGWGVCSSWIALTQFHFVRLFINYIRLGSRKSSPLNKELGVGVA</sequence>
<dbReference type="GO" id="GO:0042910">
    <property type="term" value="F:xenobiotic transmembrane transporter activity"/>
    <property type="evidence" value="ECO:0007669"/>
    <property type="project" value="InterPro"/>
</dbReference>
<feature type="transmembrane region" description="Helical" evidence="6">
    <location>
        <begin position="322"/>
        <end position="341"/>
    </location>
</feature>
<protein>
    <recommendedName>
        <fullName evidence="6">Protein DETOXIFICATION</fullName>
    </recommendedName>
    <alternativeName>
        <fullName evidence="6">Multidrug and toxic compound extrusion protein</fullName>
    </alternativeName>
</protein>
<name>A0A7S0WHJ0_9CHLO</name>
<feature type="transmembrane region" description="Helical" evidence="6">
    <location>
        <begin position="149"/>
        <end position="173"/>
    </location>
</feature>
<organism evidence="7">
    <name type="scientific">Ostreococcus mediterraneus</name>
    <dbReference type="NCBI Taxonomy" id="1486918"/>
    <lineage>
        <taxon>Eukaryota</taxon>
        <taxon>Viridiplantae</taxon>
        <taxon>Chlorophyta</taxon>
        <taxon>Mamiellophyceae</taxon>
        <taxon>Mamiellales</taxon>
        <taxon>Bathycoccaceae</taxon>
        <taxon>Ostreococcus</taxon>
    </lineage>
</organism>
<dbReference type="InterPro" id="IPR002528">
    <property type="entry name" value="MATE_fam"/>
</dbReference>
<evidence type="ECO:0000256" key="6">
    <source>
        <dbReference type="RuleBase" id="RU004914"/>
    </source>
</evidence>
<evidence type="ECO:0000256" key="1">
    <source>
        <dbReference type="ARBA" id="ARBA00004141"/>
    </source>
</evidence>
<keyword evidence="5 6" id="KW-0472">Membrane</keyword>
<evidence type="ECO:0000256" key="3">
    <source>
        <dbReference type="ARBA" id="ARBA00022692"/>
    </source>
</evidence>
<gene>
    <name evidence="7" type="ORF">OMED0930_LOCUS3606</name>
</gene>
<dbReference type="PANTHER" id="PTHR42893:SF9">
    <property type="entry name" value="PROTEIN DETOXIFICATION 46, CHLOROPLASTIC"/>
    <property type="match status" value="1"/>
</dbReference>
<accession>A0A7S0WHJ0</accession>
<proteinExistence type="inferred from homology"/>
<dbReference type="Pfam" id="PF01554">
    <property type="entry name" value="MatE"/>
    <property type="match status" value="2"/>
</dbReference>
<feature type="transmembrane region" description="Helical" evidence="6">
    <location>
        <begin position="69"/>
        <end position="89"/>
    </location>
</feature>
<dbReference type="EMBL" id="HBFO01005194">
    <property type="protein sequence ID" value="CAD8812512.1"/>
    <property type="molecule type" value="Transcribed_RNA"/>
</dbReference>
<feature type="transmembrane region" description="Helical" evidence="6">
    <location>
        <begin position="288"/>
        <end position="310"/>
    </location>
</feature>
<feature type="transmembrane region" description="Helical" evidence="6">
    <location>
        <begin position="439"/>
        <end position="458"/>
    </location>
</feature>
<comment type="subcellular location">
    <subcellularLocation>
        <location evidence="1">Membrane</location>
        <topology evidence="1">Multi-pass membrane protein</topology>
    </subcellularLocation>
</comment>
<evidence type="ECO:0000313" key="7">
    <source>
        <dbReference type="EMBL" id="CAD8812512.1"/>
    </source>
</evidence>
<feature type="transmembrane region" description="Helical" evidence="6">
    <location>
        <begin position="362"/>
        <end position="386"/>
    </location>
</feature>
<evidence type="ECO:0000256" key="4">
    <source>
        <dbReference type="ARBA" id="ARBA00022989"/>
    </source>
</evidence>
<feature type="transmembrane region" description="Helical" evidence="6">
    <location>
        <begin position="185"/>
        <end position="206"/>
    </location>
</feature>
<keyword evidence="4 6" id="KW-1133">Transmembrane helix</keyword>